<gene>
    <name evidence="1" type="ORF">RPERSI_LOCUS11705</name>
</gene>
<dbReference type="EMBL" id="CAJVQC010024340">
    <property type="protein sequence ID" value="CAG8726088.1"/>
    <property type="molecule type" value="Genomic_DNA"/>
</dbReference>
<name>A0ACA9Q195_9GLOM</name>
<feature type="non-terminal residue" evidence="1">
    <location>
        <position position="50"/>
    </location>
</feature>
<proteinExistence type="predicted"/>
<protein>
    <submittedName>
        <fullName evidence="1">8077_t:CDS:1</fullName>
    </submittedName>
</protein>
<dbReference type="Proteomes" id="UP000789920">
    <property type="component" value="Unassembled WGS sequence"/>
</dbReference>
<evidence type="ECO:0000313" key="2">
    <source>
        <dbReference type="Proteomes" id="UP000789920"/>
    </source>
</evidence>
<comment type="caution">
    <text evidence="1">The sequence shown here is derived from an EMBL/GenBank/DDBJ whole genome shotgun (WGS) entry which is preliminary data.</text>
</comment>
<organism evidence="1 2">
    <name type="scientific">Racocetra persica</name>
    <dbReference type="NCBI Taxonomy" id="160502"/>
    <lineage>
        <taxon>Eukaryota</taxon>
        <taxon>Fungi</taxon>
        <taxon>Fungi incertae sedis</taxon>
        <taxon>Mucoromycota</taxon>
        <taxon>Glomeromycotina</taxon>
        <taxon>Glomeromycetes</taxon>
        <taxon>Diversisporales</taxon>
        <taxon>Gigasporaceae</taxon>
        <taxon>Racocetra</taxon>
    </lineage>
</organism>
<keyword evidence="2" id="KW-1185">Reference proteome</keyword>
<accession>A0ACA9Q195</accession>
<reference evidence="1" key="1">
    <citation type="submission" date="2021-06" db="EMBL/GenBank/DDBJ databases">
        <authorList>
            <person name="Kallberg Y."/>
            <person name="Tangrot J."/>
            <person name="Rosling A."/>
        </authorList>
    </citation>
    <scope>NUCLEOTIDE SEQUENCE</scope>
    <source>
        <strain evidence="1">MA461A</strain>
    </source>
</reference>
<sequence>TEILVQLNAWILDIVRQTLFAESDMDIGQYPNMFVSKKYLQTVSMYITTH</sequence>
<evidence type="ECO:0000313" key="1">
    <source>
        <dbReference type="EMBL" id="CAG8726088.1"/>
    </source>
</evidence>
<feature type="non-terminal residue" evidence="1">
    <location>
        <position position="1"/>
    </location>
</feature>